<dbReference type="InterPro" id="IPR010985">
    <property type="entry name" value="Ribbon_hlx_hlx"/>
</dbReference>
<dbReference type="Proteomes" id="UP000070505">
    <property type="component" value="Unassembled WGS sequence"/>
</dbReference>
<proteinExistence type="predicted"/>
<dbReference type="SUPFAM" id="SSF47598">
    <property type="entry name" value="Ribbon-helix-helix"/>
    <property type="match status" value="1"/>
</dbReference>
<reference evidence="1 2" key="1">
    <citation type="submission" date="2016-02" db="EMBL/GenBank/DDBJ databases">
        <authorList>
            <person name="Wen L."/>
            <person name="He K."/>
            <person name="Yang H."/>
        </authorList>
    </citation>
    <scope>NUCLEOTIDE SEQUENCE [LARGE SCALE GENOMIC DNA]</scope>
    <source>
        <strain evidence="1 2">CMW7778B</strain>
    </source>
</reference>
<evidence type="ECO:0000313" key="2">
    <source>
        <dbReference type="Proteomes" id="UP000070505"/>
    </source>
</evidence>
<dbReference type="AlphaFoldDB" id="A0A135Z470"/>
<comment type="caution">
    <text evidence="1">The sequence shown here is derived from an EMBL/GenBank/DDBJ whole genome shotgun (WGS) entry which is preliminary data.</text>
</comment>
<sequence length="80" mass="9256">MVATITGLRVPSNVLDRYDQLAKTTHRTRSFYMNQALEAQIDELEHEYGLMADIEAYKRGELETSPLDDVVKRLDLEENK</sequence>
<dbReference type="RefSeq" id="WP_075523830.1">
    <property type="nucleotide sequence ID" value="NZ_JBLLPE010000002.1"/>
</dbReference>
<evidence type="ECO:0000313" key="1">
    <source>
        <dbReference type="EMBL" id="KXI16455.1"/>
    </source>
</evidence>
<organism evidence="1 2">
    <name type="scientific">Gardnerella vaginalis</name>
    <dbReference type="NCBI Taxonomy" id="2702"/>
    <lineage>
        <taxon>Bacteria</taxon>
        <taxon>Bacillati</taxon>
        <taxon>Actinomycetota</taxon>
        <taxon>Actinomycetes</taxon>
        <taxon>Bifidobacteriales</taxon>
        <taxon>Bifidobacteriaceae</taxon>
        <taxon>Gardnerella</taxon>
    </lineage>
</organism>
<dbReference type="EMBL" id="LSRC01000045">
    <property type="protein sequence ID" value="KXI16455.1"/>
    <property type="molecule type" value="Genomic_DNA"/>
</dbReference>
<accession>A0A135Z470</accession>
<dbReference type="PATRIC" id="fig|2702.101.peg.1053"/>
<protein>
    <submittedName>
        <fullName evidence="1">Putative toxin-antitoxin system, antitoxin component, ribbon-helix-helix domain protein</fullName>
    </submittedName>
</protein>
<gene>
    <name evidence="1" type="ORF">HMPREF3230_01066</name>
</gene>
<name>A0A135Z470_GARVA</name>
<dbReference type="GO" id="GO:0006355">
    <property type="term" value="P:regulation of DNA-templated transcription"/>
    <property type="evidence" value="ECO:0007669"/>
    <property type="project" value="InterPro"/>
</dbReference>